<dbReference type="SUPFAM" id="SSF52218">
    <property type="entry name" value="Flavoproteins"/>
    <property type="match status" value="1"/>
</dbReference>
<keyword evidence="2" id="KW-0614">Plasmid</keyword>
<dbReference type="InterPro" id="IPR029039">
    <property type="entry name" value="Flavoprotein-like_sf"/>
</dbReference>
<proteinExistence type="predicted"/>
<dbReference type="EMBL" id="CP063206">
    <property type="protein sequence ID" value="QOS13436.1"/>
    <property type="molecule type" value="Genomic_DNA"/>
</dbReference>
<dbReference type="PROSITE" id="PS50902">
    <property type="entry name" value="FLAVODOXIN_LIKE"/>
    <property type="match status" value="1"/>
</dbReference>
<dbReference type="AlphaFoldDB" id="A0A871BKV7"/>
<organism evidence="2 3">
    <name type="scientific">Haloferax gibbonsii</name>
    <dbReference type="NCBI Taxonomy" id="35746"/>
    <lineage>
        <taxon>Archaea</taxon>
        <taxon>Methanobacteriati</taxon>
        <taxon>Methanobacteriota</taxon>
        <taxon>Stenosarchaea group</taxon>
        <taxon>Halobacteria</taxon>
        <taxon>Halobacteriales</taxon>
        <taxon>Haloferacaceae</taxon>
        <taxon>Haloferax</taxon>
    </lineage>
</organism>
<name>A0A871BKV7_HALGI</name>
<dbReference type="GO" id="GO:0010181">
    <property type="term" value="F:FMN binding"/>
    <property type="evidence" value="ECO:0007669"/>
    <property type="project" value="InterPro"/>
</dbReference>
<feature type="domain" description="Flavodoxin-like" evidence="1">
    <location>
        <begin position="5"/>
        <end position="157"/>
    </location>
</feature>
<dbReference type="Gene3D" id="3.40.50.360">
    <property type="match status" value="1"/>
</dbReference>
<sequence>MSETVCIAYYSRTGNTHQIATAIAAKFSDATLVRIRPSKERSYFNWLLRSFIPGSKTPIEPTPGDLHGFDAVFLGTPKWTFSCPPVTEYLDQINIESVPTGLFVTYGGFDEERYTNSLARDLRSKGADVRATLRVQRGSVSSPECNDGISRFCRQVVPDY</sequence>
<gene>
    <name evidence="2" type="ORF">HfgLR_21005</name>
</gene>
<evidence type="ECO:0000313" key="2">
    <source>
        <dbReference type="EMBL" id="QOS13436.1"/>
    </source>
</evidence>
<dbReference type="Proteomes" id="UP000663064">
    <property type="component" value="Plasmid pHGLR1"/>
</dbReference>
<evidence type="ECO:0000259" key="1">
    <source>
        <dbReference type="PROSITE" id="PS50902"/>
    </source>
</evidence>
<reference evidence="2" key="1">
    <citation type="journal article" date="2021" name="Front. Microbiol.">
        <title>Cellular and Genomic Properties of Haloferax gibbonsii LR2-5, the Host of Euryarchaeal Virus HFTV1.</title>
        <authorList>
            <person name="Tittes C."/>
            <person name="Schwarzer S."/>
            <person name="Pfeiffer F."/>
            <person name="Dyall-Smith M."/>
            <person name="Rodriguez-Franco M."/>
            <person name="Oksanen H.M."/>
            <person name="Quax T.E.F."/>
        </authorList>
    </citation>
    <scope>NUCLEOTIDE SEQUENCE</scope>
    <source>
        <strain evidence="2">LR2-5</strain>
    </source>
</reference>
<accession>A0A871BKV7</accession>
<geneLocation type="plasmid" evidence="2 3">
    <name>pHGLR1</name>
</geneLocation>
<evidence type="ECO:0000313" key="3">
    <source>
        <dbReference type="Proteomes" id="UP000663064"/>
    </source>
</evidence>
<protein>
    <submittedName>
        <fullName evidence="2">Flavodoxin domain protein</fullName>
    </submittedName>
</protein>
<dbReference type="InterPro" id="IPR008254">
    <property type="entry name" value="Flavodoxin/NO_synth"/>
</dbReference>